<evidence type="ECO:0000256" key="1">
    <source>
        <dbReference type="ARBA" id="ARBA00000707"/>
    </source>
</evidence>
<evidence type="ECO:0000259" key="8">
    <source>
        <dbReference type="PROSITE" id="PS50802"/>
    </source>
</evidence>
<dbReference type="InterPro" id="IPR042468">
    <property type="entry name" value="Peptidase_C65_otubain_sub1"/>
</dbReference>
<feature type="region of interest" description="Disordered" evidence="7">
    <location>
        <begin position="130"/>
        <end position="322"/>
    </location>
</feature>
<dbReference type="GO" id="GO:0005634">
    <property type="term" value="C:nucleus"/>
    <property type="evidence" value="ECO:0007669"/>
    <property type="project" value="TreeGrafter"/>
</dbReference>
<dbReference type="PROSITE" id="PS50802">
    <property type="entry name" value="OTU"/>
    <property type="match status" value="1"/>
</dbReference>
<dbReference type="SUPFAM" id="SSF54001">
    <property type="entry name" value="Cysteine proteinases"/>
    <property type="match status" value="1"/>
</dbReference>
<dbReference type="GO" id="GO:0004843">
    <property type="term" value="F:cysteine-type deubiquitinase activity"/>
    <property type="evidence" value="ECO:0007669"/>
    <property type="project" value="UniProtKB-EC"/>
</dbReference>
<comment type="caution">
    <text evidence="9">The sequence shown here is derived from an EMBL/GenBank/DDBJ whole genome shotgun (WGS) entry which is preliminary data.</text>
</comment>
<dbReference type="GO" id="GO:0071108">
    <property type="term" value="P:protein K48-linked deubiquitination"/>
    <property type="evidence" value="ECO:0007669"/>
    <property type="project" value="TreeGrafter"/>
</dbReference>
<proteinExistence type="predicted"/>
<organism evidence="9 10">
    <name type="scientific">Anaeramoeba flamelloides</name>
    <dbReference type="NCBI Taxonomy" id="1746091"/>
    <lineage>
        <taxon>Eukaryota</taxon>
        <taxon>Metamonada</taxon>
        <taxon>Anaeramoebidae</taxon>
        <taxon>Anaeramoeba</taxon>
    </lineage>
</organism>
<dbReference type="EMBL" id="JANTQA010000042">
    <property type="protein sequence ID" value="KAJ3434528.1"/>
    <property type="molecule type" value="Genomic_DNA"/>
</dbReference>
<evidence type="ECO:0000256" key="5">
    <source>
        <dbReference type="ARBA" id="ARBA00022801"/>
    </source>
</evidence>
<keyword evidence="6" id="KW-0788">Thiol protease</keyword>
<keyword evidence="5" id="KW-0378">Hydrolase</keyword>
<dbReference type="AlphaFoldDB" id="A0AAV7YXI2"/>
<gene>
    <name evidence="9" type="ORF">M0812_01645</name>
</gene>
<dbReference type="Pfam" id="PF10275">
    <property type="entry name" value="Peptidase_C65"/>
    <property type="match status" value="1"/>
</dbReference>
<dbReference type="GO" id="GO:0006508">
    <property type="term" value="P:proteolysis"/>
    <property type="evidence" value="ECO:0007669"/>
    <property type="project" value="UniProtKB-KW"/>
</dbReference>
<keyword evidence="3" id="KW-0645">Protease</keyword>
<dbReference type="InterPro" id="IPR042467">
    <property type="entry name" value="Peptidase_C65_otubain_sub2"/>
</dbReference>
<evidence type="ECO:0000256" key="4">
    <source>
        <dbReference type="ARBA" id="ARBA00022786"/>
    </source>
</evidence>
<evidence type="ECO:0000256" key="7">
    <source>
        <dbReference type="SAM" id="MobiDB-lite"/>
    </source>
</evidence>
<protein>
    <recommendedName>
        <fullName evidence="2">ubiquitinyl hydrolase 1</fullName>
        <ecNumber evidence="2">3.4.19.12</ecNumber>
    </recommendedName>
</protein>
<feature type="compositionally biased region" description="Basic and acidic residues" evidence="7">
    <location>
        <begin position="200"/>
        <end position="295"/>
    </location>
</feature>
<dbReference type="InterPro" id="IPR003323">
    <property type="entry name" value="OTU_dom"/>
</dbReference>
<feature type="region of interest" description="Disordered" evidence="7">
    <location>
        <begin position="57"/>
        <end position="92"/>
    </location>
</feature>
<name>A0AAV7YXI2_9EUKA</name>
<evidence type="ECO:0000256" key="2">
    <source>
        <dbReference type="ARBA" id="ARBA00012759"/>
    </source>
</evidence>
<dbReference type="Gene3D" id="3.30.200.60">
    <property type="entry name" value="Peptidase C65 Otubain, subdomain 1"/>
    <property type="match status" value="1"/>
</dbReference>
<evidence type="ECO:0000313" key="10">
    <source>
        <dbReference type="Proteomes" id="UP001146793"/>
    </source>
</evidence>
<accession>A0AAV7YXI2</accession>
<evidence type="ECO:0000256" key="3">
    <source>
        <dbReference type="ARBA" id="ARBA00022670"/>
    </source>
</evidence>
<evidence type="ECO:0000256" key="6">
    <source>
        <dbReference type="ARBA" id="ARBA00022807"/>
    </source>
</evidence>
<reference evidence="9" key="1">
    <citation type="submission" date="2022-08" db="EMBL/GenBank/DDBJ databases">
        <title>Novel sulphate-reducing endosymbionts in the free-living metamonad Anaeramoeba.</title>
        <authorList>
            <person name="Jerlstrom-Hultqvist J."/>
            <person name="Cepicka I."/>
            <person name="Gallot-Lavallee L."/>
            <person name="Salas-Leiva D."/>
            <person name="Curtis B.A."/>
            <person name="Zahonova K."/>
            <person name="Pipaliya S."/>
            <person name="Dacks J."/>
            <person name="Roger A.J."/>
        </authorList>
    </citation>
    <scope>NUCLEOTIDE SEQUENCE</scope>
    <source>
        <strain evidence="9">Busselton2</strain>
    </source>
</reference>
<feature type="domain" description="OTU" evidence="8">
    <location>
        <begin position="395"/>
        <end position="607"/>
    </location>
</feature>
<dbReference type="InterPro" id="IPR019400">
    <property type="entry name" value="Peptidase_C65_otubain"/>
</dbReference>
<feature type="compositionally biased region" description="Basic and acidic residues" evidence="7">
    <location>
        <begin position="306"/>
        <end position="315"/>
    </location>
</feature>
<dbReference type="InterPro" id="IPR038765">
    <property type="entry name" value="Papain-like_cys_pep_sf"/>
</dbReference>
<dbReference type="Gene3D" id="1.20.1300.20">
    <property type="entry name" value="Peptidase C65 Otubain, subdomain 2"/>
    <property type="match status" value="1"/>
</dbReference>
<feature type="compositionally biased region" description="Basic and acidic residues" evidence="7">
    <location>
        <begin position="133"/>
        <end position="190"/>
    </location>
</feature>
<dbReference type="PANTHER" id="PTHR12931">
    <property type="entry name" value="UBIQUITIN THIOLESTERASE PROTEIN OTUB"/>
    <property type="match status" value="1"/>
</dbReference>
<feature type="compositionally biased region" description="Basic and acidic residues" evidence="7">
    <location>
        <begin position="63"/>
        <end position="92"/>
    </location>
</feature>
<dbReference type="PANTHER" id="PTHR12931:SF15">
    <property type="entry name" value="UBIQUITIN THIOESTERASE OTUBAIN-LIKE"/>
    <property type="match status" value="1"/>
</dbReference>
<evidence type="ECO:0000313" key="9">
    <source>
        <dbReference type="EMBL" id="KAJ3434528.1"/>
    </source>
</evidence>
<keyword evidence="4" id="KW-0833">Ubl conjugation pathway</keyword>
<sequence length="607" mass="71980">MDFSFEQALKPFFEIAKYSDGIVHLTLIDQYEQISLLNLLQHILQRRYQITQNAFSKQISNKKKQEPTKEETKQKQEGKEDPKIESGDEKKLITNNLEYEFKENKEKNPEKVPLQKNEVQRNLNQNINFLQSQEKKDQNGSEEKEKNEKEDIEKKEKENPKEKENENENEKKDKRENEKENEKEKEKENEIVIENGNGNENEKENENEKKEIENEKENQKEKNENENEKQIQKENEKEIGNEKENEKNENEKEIQNEKKENENERKIEKNKNEKENEKEKGNKNEKEKEKEKELTPIDEILPKNWSNEKETEKDNNLGNSQLYPTLNPEFALSLPKVDESELTIDVNHIYPGALSKDTLNISLIKKKEAMQSLINEYRNPQIQNNIRWIKRQKYVKLYRVRGDGNCFYRSFMFGYFKSLLTNTNECKRALKVFTKFISQSELELKKKSKTKTKTKSKSKSKSQSESKNNFQDFIFVKKIISQILNGNITKRNLRSKFISSNGDYFVTVLRKIIARTLSSQKQFYQNYINHDIDKYIKNRVLTMGCDADQIEIKISVEQILGNRKSYALGIFHLERSKKVRVTLFPNKGKIKISLLFRPGHYDVICQK</sequence>
<dbReference type="EC" id="3.4.19.12" evidence="2"/>
<dbReference type="GO" id="GO:0043130">
    <property type="term" value="F:ubiquitin binding"/>
    <property type="evidence" value="ECO:0007669"/>
    <property type="project" value="TreeGrafter"/>
</dbReference>
<comment type="catalytic activity">
    <reaction evidence="1">
        <text>Thiol-dependent hydrolysis of ester, thioester, amide, peptide and isopeptide bonds formed by the C-terminal Gly of ubiquitin (a 76-residue protein attached to proteins as an intracellular targeting signal).</text>
        <dbReference type="EC" id="3.4.19.12"/>
    </reaction>
</comment>
<dbReference type="Proteomes" id="UP001146793">
    <property type="component" value="Unassembled WGS sequence"/>
</dbReference>
<dbReference type="CDD" id="cd22749">
    <property type="entry name" value="Otubain_C65"/>
    <property type="match status" value="1"/>
</dbReference>